<accession>A0ABR1ENW3</accession>
<proteinExistence type="predicted"/>
<dbReference type="Proteomes" id="UP001303046">
    <property type="component" value="Unassembled WGS sequence"/>
</dbReference>
<dbReference type="EMBL" id="JAVFWL010000006">
    <property type="protein sequence ID" value="KAK6764318.1"/>
    <property type="molecule type" value="Genomic_DNA"/>
</dbReference>
<name>A0ABR1ENW3_NECAM</name>
<comment type="caution">
    <text evidence="1">The sequence shown here is derived from an EMBL/GenBank/DDBJ whole genome shotgun (WGS) entry which is preliminary data.</text>
</comment>
<evidence type="ECO:0000313" key="1">
    <source>
        <dbReference type="EMBL" id="KAK6764318.1"/>
    </source>
</evidence>
<evidence type="ECO:0000313" key="2">
    <source>
        <dbReference type="Proteomes" id="UP001303046"/>
    </source>
</evidence>
<gene>
    <name evidence="1" type="primary">Necator_chrX.g24750</name>
    <name evidence="1" type="ORF">RB195_024585</name>
</gene>
<keyword evidence="2" id="KW-1185">Reference proteome</keyword>
<organism evidence="1 2">
    <name type="scientific">Necator americanus</name>
    <name type="common">Human hookworm</name>
    <dbReference type="NCBI Taxonomy" id="51031"/>
    <lineage>
        <taxon>Eukaryota</taxon>
        <taxon>Metazoa</taxon>
        <taxon>Ecdysozoa</taxon>
        <taxon>Nematoda</taxon>
        <taxon>Chromadorea</taxon>
        <taxon>Rhabditida</taxon>
        <taxon>Rhabditina</taxon>
        <taxon>Rhabditomorpha</taxon>
        <taxon>Strongyloidea</taxon>
        <taxon>Ancylostomatidae</taxon>
        <taxon>Bunostominae</taxon>
        <taxon>Necator</taxon>
    </lineage>
</organism>
<sequence length="87" mass="9568">MRMMAALLGVSKRRIGVHLHVPGYWKVLSRWVPHALTEPNARGNAVVGATVGQPQARRQSLCAPAPRLDQCTPRKAAEKVDLLQFTS</sequence>
<protein>
    <submittedName>
        <fullName evidence="1">Uncharacterized protein</fullName>
    </submittedName>
</protein>
<reference evidence="1 2" key="1">
    <citation type="submission" date="2023-08" db="EMBL/GenBank/DDBJ databases">
        <title>A Necator americanus chromosomal reference genome.</title>
        <authorList>
            <person name="Ilik V."/>
            <person name="Petrzelkova K.J."/>
            <person name="Pardy F."/>
            <person name="Fuh T."/>
            <person name="Niatou-Singa F.S."/>
            <person name="Gouil Q."/>
            <person name="Baker L."/>
            <person name="Ritchie M.E."/>
            <person name="Jex A.R."/>
            <person name="Gazzola D."/>
            <person name="Li H."/>
            <person name="Toshio Fujiwara R."/>
            <person name="Zhan B."/>
            <person name="Aroian R.V."/>
            <person name="Pafco B."/>
            <person name="Schwarz E.M."/>
        </authorList>
    </citation>
    <scope>NUCLEOTIDE SEQUENCE [LARGE SCALE GENOMIC DNA]</scope>
    <source>
        <strain evidence="1 2">Aroian</strain>
        <tissue evidence="1">Whole animal</tissue>
    </source>
</reference>